<dbReference type="EMBL" id="BLXT01006036">
    <property type="protein sequence ID" value="GFO28369.1"/>
    <property type="molecule type" value="Genomic_DNA"/>
</dbReference>
<dbReference type="AlphaFoldDB" id="A0AAV4C740"/>
<organism evidence="2 3">
    <name type="scientific">Plakobranchus ocellatus</name>
    <dbReference type="NCBI Taxonomy" id="259542"/>
    <lineage>
        <taxon>Eukaryota</taxon>
        <taxon>Metazoa</taxon>
        <taxon>Spiralia</taxon>
        <taxon>Lophotrochozoa</taxon>
        <taxon>Mollusca</taxon>
        <taxon>Gastropoda</taxon>
        <taxon>Heterobranchia</taxon>
        <taxon>Euthyneura</taxon>
        <taxon>Panpulmonata</taxon>
        <taxon>Sacoglossa</taxon>
        <taxon>Placobranchoidea</taxon>
        <taxon>Plakobranchidae</taxon>
        <taxon>Plakobranchus</taxon>
    </lineage>
</organism>
<sequence length="142" mass="16129">MLGDLYNNNGRLSVWFNVQVVLLSVRAKSETFIGFGSFGIEAFLRQCQQLLSLACPALALHLHLSSLTVFNCLLFALMLLEMSGPRRQAWKDKDYHTTMVTVMKRDTHQTLILPILSNRVHTHSADLRDISPVPCTWTFPKL</sequence>
<keyword evidence="1" id="KW-0472">Membrane</keyword>
<reference evidence="2 3" key="1">
    <citation type="journal article" date="2021" name="Elife">
        <title>Chloroplast acquisition without the gene transfer in kleptoplastic sea slugs, Plakobranchus ocellatus.</title>
        <authorList>
            <person name="Maeda T."/>
            <person name="Takahashi S."/>
            <person name="Yoshida T."/>
            <person name="Shimamura S."/>
            <person name="Takaki Y."/>
            <person name="Nagai Y."/>
            <person name="Toyoda A."/>
            <person name="Suzuki Y."/>
            <person name="Arimoto A."/>
            <person name="Ishii H."/>
            <person name="Satoh N."/>
            <person name="Nishiyama T."/>
            <person name="Hasebe M."/>
            <person name="Maruyama T."/>
            <person name="Minagawa J."/>
            <person name="Obokata J."/>
            <person name="Shigenobu S."/>
        </authorList>
    </citation>
    <scope>NUCLEOTIDE SEQUENCE [LARGE SCALE GENOMIC DNA]</scope>
</reference>
<comment type="caution">
    <text evidence="2">The sequence shown here is derived from an EMBL/GenBank/DDBJ whole genome shotgun (WGS) entry which is preliminary data.</text>
</comment>
<dbReference type="Proteomes" id="UP000735302">
    <property type="component" value="Unassembled WGS sequence"/>
</dbReference>
<name>A0AAV4C740_9GAST</name>
<feature type="transmembrane region" description="Helical" evidence="1">
    <location>
        <begin position="60"/>
        <end position="80"/>
    </location>
</feature>
<gene>
    <name evidence="2" type="ORF">PoB_005487400</name>
</gene>
<protein>
    <submittedName>
        <fullName evidence="2">Uncharacterized protein</fullName>
    </submittedName>
</protein>
<keyword evidence="1" id="KW-1133">Transmembrane helix</keyword>
<keyword evidence="3" id="KW-1185">Reference proteome</keyword>
<evidence type="ECO:0000313" key="2">
    <source>
        <dbReference type="EMBL" id="GFO28369.1"/>
    </source>
</evidence>
<proteinExistence type="predicted"/>
<evidence type="ECO:0000313" key="3">
    <source>
        <dbReference type="Proteomes" id="UP000735302"/>
    </source>
</evidence>
<evidence type="ECO:0000256" key="1">
    <source>
        <dbReference type="SAM" id="Phobius"/>
    </source>
</evidence>
<accession>A0AAV4C740</accession>
<keyword evidence="1" id="KW-0812">Transmembrane</keyword>